<organism evidence="6 7">
    <name type="scientific">Microbotryum intermedium</name>
    <dbReference type="NCBI Taxonomy" id="269621"/>
    <lineage>
        <taxon>Eukaryota</taxon>
        <taxon>Fungi</taxon>
        <taxon>Dikarya</taxon>
        <taxon>Basidiomycota</taxon>
        <taxon>Pucciniomycotina</taxon>
        <taxon>Microbotryomycetes</taxon>
        <taxon>Microbotryales</taxon>
        <taxon>Microbotryaceae</taxon>
        <taxon>Microbotryum</taxon>
    </lineage>
</organism>
<dbReference type="Proteomes" id="UP000198372">
    <property type="component" value="Unassembled WGS sequence"/>
</dbReference>
<keyword evidence="1" id="KW-0808">Transferase</keyword>
<dbReference type="PROSITE" id="PS00183">
    <property type="entry name" value="UBC_1"/>
    <property type="match status" value="1"/>
</dbReference>
<dbReference type="Pfam" id="PF00179">
    <property type="entry name" value="UQ_con"/>
    <property type="match status" value="1"/>
</dbReference>
<evidence type="ECO:0000313" key="6">
    <source>
        <dbReference type="EMBL" id="SCV67612.1"/>
    </source>
</evidence>
<dbReference type="GO" id="GO:0005524">
    <property type="term" value="F:ATP binding"/>
    <property type="evidence" value="ECO:0007669"/>
    <property type="project" value="UniProtKB-UniRule"/>
</dbReference>
<dbReference type="SUPFAM" id="SSF54495">
    <property type="entry name" value="UBC-like"/>
    <property type="match status" value="1"/>
</dbReference>
<name>A0A238F0F2_9BASI</name>
<dbReference type="EMBL" id="FMSP01000002">
    <property type="protein sequence ID" value="SCV67612.1"/>
    <property type="molecule type" value="Genomic_DNA"/>
</dbReference>
<dbReference type="CDD" id="cd23798">
    <property type="entry name" value="UBCc_UBE2I"/>
    <property type="match status" value="1"/>
</dbReference>
<evidence type="ECO:0000256" key="2">
    <source>
        <dbReference type="ARBA" id="ARBA00022786"/>
    </source>
</evidence>
<protein>
    <submittedName>
        <fullName evidence="6">BQ2448_5223 protein</fullName>
    </submittedName>
</protein>
<evidence type="ECO:0000256" key="4">
    <source>
        <dbReference type="RuleBase" id="RU362109"/>
    </source>
</evidence>
<dbReference type="InterPro" id="IPR000608">
    <property type="entry name" value="UBC"/>
</dbReference>
<dbReference type="AlphaFoldDB" id="A0A238F0F2"/>
<reference evidence="7" key="1">
    <citation type="submission" date="2016-09" db="EMBL/GenBank/DDBJ databases">
        <authorList>
            <person name="Jeantristanb JTB J.-T."/>
            <person name="Ricardo R."/>
        </authorList>
    </citation>
    <scope>NUCLEOTIDE SEQUENCE [LARGE SCALE GENOMIC DNA]</scope>
</reference>
<feature type="active site" description="Glycyl thioester intermediate" evidence="3">
    <location>
        <position position="123"/>
    </location>
</feature>
<dbReference type="InterPro" id="IPR023313">
    <property type="entry name" value="UBQ-conjugating_AS"/>
</dbReference>
<accession>A0A238F0F2</accession>
<sequence length="188" mass="21435">MAANGICQIRLQEERKQWRKDHPYGFWARPQKKGNELDLMTWDVGIPGKEGVSPHSNLFSKSLLATTEPGRTDPLALVLQTIWADGVFKLQMIFPEDYPSKPPKCKFVPPLFHPNVYPSGTVCLSILNEEKAWKPALTVKQILLGIQDLLDAPNADDPAQLDAYQLFRKDRVAYEKRIRQQARENVPK</sequence>
<dbReference type="STRING" id="269621.A0A238F0F2"/>
<dbReference type="GO" id="GO:0016740">
    <property type="term" value="F:transferase activity"/>
    <property type="evidence" value="ECO:0007669"/>
    <property type="project" value="UniProtKB-KW"/>
</dbReference>
<evidence type="ECO:0000259" key="5">
    <source>
        <dbReference type="PROSITE" id="PS50127"/>
    </source>
</evidence>
<evidence type="ECO:0000256" key="3">
    <source>
        <dbReference type="PROSITE-ProRule" id="PRU10133"/>
    </source>
</evidence>
<dbReference type="InterPro" id="IPR050113">
    <property type="entry name" value="Ub_conjugating_enzyme"/>
</dbReference>
<dbReference type="OrthoDB" id="6600758at2759"/>
<keyword evidence="4" id="KW-0067">ATP-binding</keyword>
<feature type="domain" description="UBC core" evidence="5">
    <location>
        <begin position="6"/>
        <end position="187"/>
    </location>
</feature>
<evidence type="ECO:0000256" key="1">
    <source>
        <dbReference type="ARBA" id="ARBA00022679"/>
    </source>
</evidence>
<dbReference type="SMART" id="SM00212">
    <property type="entry name" value="UBCc"/>
    <property type="match status" value="1"/>
</dbReference>
<dbReference type="PROSITE" id="PS50127">
    <property type="entry name" value="UBC_2"/>
    <property type="match status" value="1"/>
</dbReference>
<comment type="similarity">
    <text evidence="4">Belongs to the ubiquitin-conjugating enzyme family.</text>
</comment>
<dbReference type="PANTHER" id="PTHR24067">
    <property type="entry name" value="UBIQUITIN-CONJUGATING ENZYME E2"/>
    <property type="match status" value="1"/>
</dbReference>
<gene>
    <name evidence="6" type="ORF">BQ2448_5223</name>
</gene>
<dbReference type="InterPro" id="IPR016135">
    <property type="entry name" value="UBQ-conjugating_enzyme/RWD"/>
</dbReference>
<keyword evidence="4" id="KW-0547">Nucleotide-binding</keyword>
<keyword evidence="2 4" id="KW-0833">Ubl conjugation pathway</keyword>
<proteinExistence type="inferred from homology"/>
<keyword evidence="7" id="KW-1185">Reference proteome</keyword>
<dbReference type="Gene3D" id="3.10.110.10">
    <property type="entry name" value="Ubiquitin Conjugating Enzyme"/>
    <property type="match status" value="1"/>
</dbReference>
<evidence type="ECO:0000313" key="7">
    <source>
        <dbReference type="Proteomes" id="UP000198372"/>
    </source>
</evidence>